<comment type="caution">
    <text evidence="10">The sequence shown here is derived from an EMBL/GenBank/DDBJ whole genome shotgun (WGS) entry which is preliminary data.</text>
</comment>
<evidence type="ECO:0000256" key="2">
    <source>
        <dbReference type="ARBA" id="ARBA00022862"/>
    </source>
</evidence>
<name>A0A7J6PIA7_PEROL</name>
<evidence type="ECO:0000256" key="7">
    <source>
        <dbReference type="PIRSR" id="PIRSR000239-1"/>
    </source>
</evidence>
<dbReference type="PROSITE" id="PS51352">
    <property type="entry name" value="THIOREDOXIN_2"/>
    <property type="match status" value="1"/>
</dbReference>
<protein>
    <submittedName>
        <fullName evidence="10">Peroxiredoxin-6</fullName>
    </submittedName>
</protein>
<dbReference type="GO" id="GO:0045454">
    <property type="term" value="P:cell redox homeostasis"/>
    <property type="evidence" value="ECO:0007669"/>
    <property type="project" value="TreeGrafter"/>
</dbReference>
<dbReference type="FunFam" id="3.40.30.10:FF:000011">
    <property type="entry name" value="Peroxiredoxin PRX1"/>
    <property type="match status" value="1"/>
</dbReference>
<evidence type="ECO:0000256" key="5">
    <source>
        <dbReference type="ARBA" id="ARBA00025719"/>
    </source>
</evidence>
<dbReference type="InterPro" id="IPR013766">
    <property type="entry name" value="Thioredoxin_domain"/>
</dbReference>
<dbReference type="Proteomes" id="UP000541610">
    <property type="component" value="Unassembled WGS sequence"/>
</dbReference>
<keyword evidence="1 6" id="KW-0575">Peroxidase</keyword>
<sequence length="230" mass="25890">MPDFKQKLGAEFPNFDCKTTKGDFKFHEFLDSDSKKPHTILFSHPKDFTPVCTTELGTLEKNKEEFAKRGVKLIGISCDSVEDHHAWSKDVLAYQNMPGDDLSYPIIADPDREIVSMLGMLDPNEKDAAGIPLPARALFVIGPDHKLKLSVVYPATTGRNYDELIRTLDSLRLTADFSLATPVDWKRGERVIVAPSVATEDAKKRFKNLEIKELPSGKSYLRYVDAPEEF</sequence>
<keyword evidence="3 6" id="KW-0560">Oxidoreductase</keyword>
<dbReference type="GO" id="GO:0005829">
    <property type="term" value="C:cytosol"/>
    <property type="evidence" value="ECO:0007669"/>
    <property type="project" value="TreeGrafter"/>
</dbReference>
<evidence type="ECO:0000256" key="4">
    <source>
        <dbReference type="ARBA" id="ARBA00023284"/>
    </source>
</evidence>
<keyword evidence="4 6" id="KW-0676">Redox-active center</keyword>
<feature type="domain" description="Thioredoxin" evidence="8">
    <location>
        <begin position="6"/>
        <end position="173"/>
    </location>
</feature>
<dbReference type="PANTHER" id="PTHR43503">
    <property type="entry name" value="MCG48959-RELATED"/>
    <property type="match status" value="1"/>
</dbReference>
<reference evidence="10 11" key="1">
    <citation type="submission" date="2020-04" db="EMBL/GenBank/DDBJ databases">
        <title>Perkinsus olseni comparative genomics.</title>
        <authorList>
            <person name="Bogema D.R."/>
        </authorList>
    </citation>
    <scope>NUCLEOTIDE SEQUENCE [LARGE SCALE GENOMIC DNA]</scope>
    <source>
        <strain evidence="10">00978-12</strain>
    </source>
</reference>
<evidence type="ECO:0000259" key="8">
    <source>
        <dbReference type="PROSITE" id="PS51352"/>
    </source>
</evidence>
<dbReference type="GO" id="GO:0051920">
    <property type="term" value="F:peroxiredoxin activity"/>
    <property type="evidence" value="ECO:0007669"/>
    <property type="project" value="InterPro"/>
</dbReference>
<dbReference type="OrthoDB" id="2996783at2759"/>
<dbReference type="InterPro" id="IPR024706">
    <property type="entry name" value="Peroxiredoxin_AhpC-typ"/>
</dbReference>
<dbReference type="GO" id="GO:0005739">
    <property type="term" value="C:mitochondrion"/>
    <property type="evidence" value="ECO:0007669"/>
    <property type="project" value="TreeGrafter"/>
</dbReference>
<dbReference type="InterPro" id="IPR000866">
    <property type="entry name" value="AhpC/TSA"/>
</dbReference>
<dbReference type="EMBL" id="JABANP010000016">
    <property type="protein sequence ID" value="KAF4695934.1"/>
    <property type="molecule type" value="Genomic_DNA"/>
</dbReference>
<dbReference type="EMBL" id="JABANP010000144">
    <property type="protein sequence ID" value="KAF4688705.1"/>
    <property type="molecule type" value="Genomic_DNA"/>
</dbReference>
<evidence type="ECO:0000256" key="3">
    <source>
        <dbReference type="ARBA" id="ARBA00023002"/>
    </source>
</evidence>
<evidence type="ECO:0000313" key="10">
    <source>
        <dbReference type="EMBL" id="KAF4695934.1"/>
    </source>
</evidence>
<proteinExistence type="inferred from homology"/>
<dbReference type="Pfam" id="PF00578">
    <property type="entry name" value="AhpC-TSA"/>
    <property type="match status" value="1"/>
</dbReference>
<gene>
    <name evidence="10" type="primary">PRDX6_3</name>
    <name evidence="9" type="synonym">PRDX6_1</name>
    <name evidence="9" type="ORF">FOZ60_002511</name>
    <name evidence="10" type="ORF">FOZ60_003098</name>
</gene>
<accession>A0A7J6PIA7</accession>
<comment type="similarity">
    <text evidence="5">Belongs to the peroxiredoxin family. Prx6 subfamily.</text>
</comment>
<organism evidence="10 11">
    <name type="scientific">Perkinsus olseni</name>
    <name type="common">Perkinsus atlanticus</name>
    <dbReference type="NCBI Taxonomy" id="32597"/>
    <lineage>
        <taxon>Eukaryota</taxon>
        <taxon>Sar</taxon>
        <taxon>Alveolata</taxon>
        <taxon>Perkinsozoa</taxon>
        <taxon>Perkinsea</taxon>
        <taxon>Perkinsida</taxon>
        <taxon>Perkinsidae</taxon>
        <taxon>Perkinsus</taxon>
    </lineage>
</organism>
<comment type="function">
    <text evidence="6">Thiol-specific peroxidase that catalyzes the reduction of hydrogen peroxide and organic hydroperoxides to water and alcohols, respectively.</text>
</comment>
<dbReference type="Pfam" id="PF10417">
    <property type="entry name" value="1-cysPrx_C"/>
    <property type="match status" value="1"/>
</dbReference>
<evidence type="ECO:0000313" key="11">
    <source>
        <dbReference type="Proteomes" id="UP000541610"/>
    </source>
</evidence>
<feature type="active site" description="Cysteine sulfenic acid (-SOH) intermediate; for peroxidase activity" evidence="7">
    <location>
        <position position="52"/>
    </location>
</feature>
<dbReference type="SUPFAM" id="SSF52833">
    <property type="entry name" value="Thioredoxin-like"/>
    <property type="match status" value="1"/>
</dbReference>
<keyword evidence="2 6" id="KW-0049">Antioxidant</keyword>
<dbReference type="Gene3D" id="3.40.30.10">
    <property type="entry name" value="Glutaredoxin"/>
    <property type="match status" value="1"/>
</dbReference>
<evidence type="ECO:0000313" key="9">
    <source>
        <dbReference type="EMBL" id="KAF4688705.1"/>
    </source>
</evidence>
<dbReference type="PANTHER" id="PTHR43503:SF4">
    <property type="entry name" value="PEROXIREDOXIN-6"/>
    <property type="match status" value="1"/>
</dbReference>
<dbReference type="InterPro" id="IPR019479">
    <property type="entry name" value="Peroxiredoxin_C"/>
</dbReference>
<dbReference type="Gene3D" id="3.30.1020.10">
    <property type="entry name" value="Antioxidant, Horf6, Chain A, domain2"/>
    <property type="match status" value="1"/>
</dbReference>
<dbReference type="InterPro" id="IPR036249">
    <property type="entry name" value="Thioredoxin-like_sf"/>
</dbReference>
<evidence type="ECO:0000256" key="1">
    <source>
        <dbReference type="ARBA" id="ARBA00022559"/>
    </source>
</evidence>
<dbReference type="PIRSF" id="PIRSF000239">
    <property type="entry name" value="AHPC"/>
    <property type="match status" value="1"/>
</dbReference>
<evidence type="ECO:0000256" key="6">
    <source>
        <dbReference type="PIRNR" id="PIRNR000239"/>
    </source>
</evidence>
<dbReference type="AlphaFoldDB" id="A0A7J6PIA7"/>
<dbReference type="FunFam" id="3.30.1020.10:FF:000001">
    <property type="entry name" value="1-Cys peroxiredoxin"/>
    <property type="match status" value="1"/>
</dbReference>